<evidence type="ECO:0000313" key="1">
    <source>
        <dbReference type="EMBL" id="KIM29889.1"/>
    </source>
</evidence>
<dbReference type="HOGENOM" id="CLU_1620074_0_0_1"/>
<dbReference type="EMBL" id="KN824286">
    <property type="protein sequence ID" value="KIM29889.1"/>
    <property type="molecule type" value="Genomic_DNA"/>
</dbReference>
<sequence length="164" mass="17695">MATQNLTAISSNGHYDLPDQATAHLYEALLHDQSLTYSFDASKLSAPVGIAPALTVGQFLPSEHEKSSNEPNMHPEIPKGALELSIAPKLLRYPSILVFLLRATNFEESIRALIAVRYMIENPAHETVNSKTSVLCRINAQASAAVVEMDAAKLIALRSSGVGI</sequence>
<dbReference type="AlphaFoldDB" id="A0A0C3BCM7"/>
<accession>A0A0C3BCM7</accession>
<keyword evidence="2" id="KW-1185">Reference proteome</keyword>
<gene>
    <name evidence="1" type="ORF">M408DRAFT_22356</name>
</gene>
<name>A0A0C3BCM7_SERVB</name>
<organism evidence="1 2">
    <name type="scientific">Serendipita vermifera MAFF 305830</name>
    <dbReference type="NCBI Taxonomy" id="933852"/>
    <lineage>
        <taxon>Eukaryota</taxon>
        <taxon>Fungi</taxon>
        <taxon>Dikarya</taxon>
        <taxon>Basidiomycota</taxon>
        <taxon>Agaricomycotina</taxon>
        <taxon>Agaricomycetes</taxon>
        <taxon>Sebacinales</taxon>
        <taxon>Serendipitaceae</taxon>
        <taxon>Serendipita</taxon>
    </lineage>
</organism>
<reference evidence="1 2" key="1">
    <citation type="submission" date="2014-04" db="EMBL/GenBank/DDBJ databases">
        <authorList>
            <consortium name="DOE Joint Genome Institute"/>
            <person name="Kuo A."/>
            <person name="Zuccaro A."/>
            <person name="Kohler A."/>
            <person name="Nagy L.G."/>
            <person name="Floudas D."/>
            <person name="Copeland A."/>
            <person name="Barry K.W."/>
            <person name="Cichocki N."/>
            <person name="Veneault-Fourrey C."/>
            <person name="LaButti K."/>
            <person name="Lindquist E.A."/>
            <person name="Lipzen A."/>
            <person name="Lundell T."/>
            <person name="Morin E."/>
            <person name="Murat C."/>
            <person name="Sun H."/>
            <person name="Tunlid A."/>
            <person name="Henrissat B."/>
            <person name="Grigoriev I.V."/>
            <person name="Hibbett D.S."/>
            <person name="Martin F."/>
            <person name="Nordberg H.P."/>
            <person name="Cantor M.N."/>
            <person name="Hua S.X."/>
        </authorList>
    </citation>
    <scope>NUCLEOTIDE SEQUENCE [LARGE SCALE GENOMIC DNA]</scope>
    <source>
        <strain evidence="1 2">MAFF 305830</strain>
    </source>
</reference>
<reference evidence="2" key="2">
    <citation type="submission" date="2015-01" db="EMBL/GenBank/DDBJ databases">
        <title>Evolutionary Origins and Diversification of the Mycorrhizal Mutualists.</title>
        <authorList>
            <consortium name="DOE Joint Genome Institute"/>
            <consortium name="Mycorrhizal Genomics Consortium"/>
            <person name="Kohler A."/>
            <person name="Kuo A."/>
            <person name="Nagy L.G."/>
            <person name="Floudas D."/>
            <person name="Copeland A."/>
            <person name="Barry K.W."/>
            <person name="Cichocki N."/>
            <person name="Veneault-Fourrey C."/>
            <person name="LaButti K."/>
            <person name="Lindquist E.A."/>
            <person name="Lipzen A."/>
            <person name="Lundell T."/>
            <person name="Morin E."/>
            <person name="Murat C."/>
            <person name="Riley R."/>
            <person name="Ohm R."/>
            <person name="Sun H."/>
            <person name="Tunlid A."/>
            <person name="Henrissat B."/>
            <person name="Grigoriev I.V."/>
            <person name="Hibbett D.S."/>
            <person name="Martin F."/>
        </authorList>
    </citation>
    <scope>NUCLEOTIDE SEQUENCE [LARGE SCALE GENOMIC DNA]</scope>
    <source>
        <strain evidence="2">MAFF 305830</strain>
    </source>
</reference>
<evidence type="ECO:0000313" key="2">
    <source>
        <dbReference type="Proteomes" id="UP000054097"/>
    </source>
</evidence>
<proteinExistence type="predicted"/>
<dbReference type="Proteomes" id="UP000054097">
    <property type="component" value="Unassembled WGS sequence"/>
</dbReference>
<protein>
    <submittedName>
        <fullName evidence="1">Uncharacterized protein</fullName>
    </submittedName>
</protein>